<gene>
    <name evidence="3" type="ORF">H1R16_02355</name>
    <name evidence="2" type="ORF">H2507_00915</name>
</gene>
<dbReference type="PANTHER" id="PTHR34309">
    <property type="entry name" value="SLR1406 PROTEIN"/>
    <property type="match status" value="1"/>
</dbReference>
<dbReference type="Proteomes" id="UP000539710">
    <property type="component" value="Unassembled WGS sequence"/>
</dbReference>
<reference evidence="4" key="2">
    <citation type="submission" date="2020-07" db="EMBL/GenBank/DDBJ databases">
        <title>Chryseobacterium sp.cx-624.</title>
        <authorList>
            <person name="Yang C."/>
        </authorList>
    </citation>
    <scope>NUCLEOTIDE SEQUENCE [LARGE SCALE GENOMIC DNA]</scope>
    <source>
        <strain evidence="4">cx-624</strain>
    </source>
</reference>
<keyword evidence="5" id="KW-1185">Reference proteome</keyword>
<dbReference type="Proteomes" id="UP000515349">
    <property type="component" value="Chromosome"/>
</dbReference>
<dbReference type="AlphaFoldDB" id="A0A7D7RL21"/>
<evidence type="ECO:0000313" key="2">
    <source>
        <dbReference type="EMBL" id="MBA5245722.1"/>
    </source>
</evidence>
<evidence type="ECO:0000313" key="3">
    <source>
        <dbReference type="EMBL" id="QMS98872.1"/>
    </source>
</evidence>
<accession>A0A7D7RL21</accession>
<evidence type="ECO:0000256" key="1">
    <source>
        <dbReference type="SAM" id="SignalP"/>
    </source>
</evidence>
<sequence>MKILTAFFILFFSCSFAQRSAETQPSPQARLVKSVDHLTLEAALELAKNSTEKAAQLNKQVSLAVLDTAGNVILLMRGDGVGIHNTEAARRKAYTAVSTKTATLTLLRNARANPDTNNLNTLPELLLLSGGVPIWYRGNVIGSLGVAGGGSPENDDAIARAAAIPEKGILTSK</sequence>
<keyword evidence="1" id="KW-0732">Signal</keyword>
<feature type="signal peptide" evidence="1">
    <location>
        <begin position="1"/>
        <end position="17"/>
    </location>
</feature>
<dbReference type="Gene3D" id="3.30.450.150">
    <property type="entry name" value="Haem-degrading domain"/>
    <property type="match status" value="1"/>
</dbReference>
<reference evidence="5" key="3">
    <citation type="submission" date="2020-07" db="EMBL/GenBank/DDBJ databases">
        <title>Flavobacterium sp. xlx-214.</title>
        <authorList>
            <person name="Yang C."/>
        </authorList>
    </citation>
    <scope>NUCLEOTIDE SEQUENCE [LARGE SCALE GENOMIC DNA]</scope>
    <source>
        <strain evidence="5">CX-624</strain>
    </source>
</reference>
<dbReference type="Pfam" id="PF03928">
    <property type="entry name" value="HbpS-like"/>
    <property type="match status" value="1"/>
</dbReference>
<dbReference type="InterPro" id="IPR005624">
    <property type="entry name" value="PduO/GlcC-like"/>
</dbReference>
<dbReference type="PANTHER" id="PTHR34309:SF1">
    <property type="entry name" value="PROTEIN GLCG"/>
    <property type="match status" value="1"/>
</dbReference>
<dbReference type="SUPFAM" id="SSF143744">
    <property type="entry name" value="GlcG-like"/>
    <property type="match status" value="1"/>
</dbReference>
<dbReference type="EMBL" id="JACEUX010000001">
    <property type="protein sequence ID" value="MBA5245722.1"/>
    <property type="molecule type" value="Genomic_DNA"/>
</dbReference>
<dbReference type="EMBL" id="CP059472">
    <property type="protein sequence ID" value="QMS98872.1"/>
    <property type="molecule type" value="Genomic_DNA"/>
</dbReference>
<evidence type="ECO:0000313" key="4">
    <source>
        <dbReference type="Proteomes" id="UP000515349"/>
    </source>
</evidence>
<dbReference type="InterPro" id="IPR038084">
    <property type="entry name" value="PduO/GlcC-like_sf"/>
</dbReference>
<dbReference type="RefSeq" id="WP_181885844.1">
    <property type="nucleotide sequence ID" value="NZ_CP059472.1"/>
</dbReference>
<reference evidence="2" key="4">
    <citation type="submission" date="2020-07" db="EMBL/GenBank/DDBJ databases">
        <authorList>
            <person name="Yang C."/>
        </authorList>
    </citation>
    <scope>NUCLEOTIDE SEQUENCE</scope>
    <source>
        <strain evidence="2">Cx-624</strain>
    </source>
</reference>
<dbReference type="InterPro" id="IPR052517">
    <property type="entry name" value="GlcG_carb_metab_protein"/>
</dbReference>
<name>A0A7D7RL21_9FLAO</name>
<organism evidence="3 4">
    <name type="scientific">Marnyiella aurantia</name>
    <dbReference type="NCBI Taxonomy" id="2758037"/>
    <lineage>
        <taxon>Bacteria</taxon>
        <taxon>Pseudomonadati</taxon>
        <taxon>Bacteroidota</taxon>
        <taxon>Flavobacteriia</taxon>
        <taxon>Flavobacteriales</taxon>
        <taxon>Weeksellaceae</taxon>
        <taxon>Marnyiella</taxon>
    </lineage>
</organism>
<proteinExistence type="predicted"/>
<reference evidence="3" key="1">
    <citation type="submission" date="2020-07" db="EMBL/GenBank/DDBJ databases">
        <title>Chryseobacterium sp. CX-624.</title>
        <authorList>
            <person name="Yang C."/>
        </authorList>
    </citation>
    <scope>NUCLEOTIDE SEQUENCE</scope>
    <source>
        <strain evidence="3">CX-624</strain>
    </source>
</reference>
<protein>
    <submittedName>
        <fullName evidence="3">Heme-binding protein</fullName>
    </submittedName>
</protein>
<feature type="chain" id="PRO_5044656414" evidence="1">
    <location>
        <begin position="18"/>
        <end position="173"/>
    </location>
</feature>
<dbReference type="KEGG" id="cbau:H1R16_02355"/>
<evidence type="ECO:0000313" key="5">
    <source>
        <dbReference type="Proteomes" id="UP000539710"/>
    </source>
</evidence>